<evidence type="ECO:0000256" key="1">
    <source>
        <dbReference type="SAM" id="Phobius"/>
    </source>
</evidence>
<name>A0A4V4HE76_DENBC</name>
<feature type="transmembrane region" description="Helical" evidence="1">
    <location>
        <begin position="174"/>
        <end position="194"/>
    </location>
</feature>
<evidence type="ECO:0000313" key="2">
    <source>
        <dbReference type="EMBL" id="THU90035.1"/>
    </source>
</evidence>
<dbReference type="EMBL" id="ML179347">
    <property type="protein sequence ID" value="THU90035.1"/>
    <property type="molecule type" value="Genomic_DNA"/>
</dbReference>
<keyword evidence="1" id="KW-1133">Transmembrane helix</keyword>
<evidence type="ECO:0000313" key="3">
    <source>
        <dbReference type="Proteomes" id="UP000297245"/>
    </source>
</evidence>
<protein>
    <submittedName>
        <fullName evidence="2">Uncharacterized protein</fullName>
    </submittedName>
</protein>
<proteinExistence type="predicted"/>
<feature type="transmembrane region" description="Helical" evidence="1">
    <location>
        <begin position="59"/>
        <end position="81"/>
    </location>
</feature>
<organism evidence="2 3">
    <name type="scientific">Dendrothele bispora (strain CBS 962.96)</name>
    <dbReference type="NCBI Taxonomy" id="1314807"/>
    <lineage>
        <taxon>Eukaryota</taxon>
        <taxon>Fungi</taxon>
        <taxon>Dikarya</taxon>
        <taxon>Basidiomycota</taxon>
        <taxon>Agaricomycotina</taxon>
        <taxon>Agaricomycetes</taxon>
        <taxon>Agaricomycetidae</taxon>
        <taxon>Agaricales</taxon>
        <taxon>Agaricales incertae sedis</taxon>
        <taxon>Dendrothele</taxon>
    </lineage>
</organism>
<gene>
    <name evidence="2" type="ORF">K435DRAFT_802288</name>
</gene>
<feature type="transmembrane region" description="Helical" evidence="1">
    <location>
        <begin position="23"/>
        <end position="47"/>
    </location>
</feature>
<feature type="transmembrane region" description="Helical" evidence="1">
    <location>
        <begin position="101"/>
        <end position="120"/>
    </location>
</feature>
<keyword evidence="3" id="KW-1185">Reference proteome</keyword>
<dbReference type="AlphaFoldDB" id="A0A4V4HE76"/>
<keyword evidence="1" id="KW-0812">Transmembrane</keyword>
<reference evidence="2 3" key="1">
    <citation type="journal article" date="2019" name="Nat. Ecol. Evol.">
        <title>Megaphylogeny resolves global patterns of mushroom evolution.</title>
        <authorList>
            <person name="Varga T."/>
            <person name="Krizsan K."/>
            <person name="Foldi C."/>
            <person name="Dima B."/>
            <person name="Sanchez-Garcia M."/>
            <person name="Sanchez-Ramirez S."/>
            <person name="Szollosi G.J."/>
            <person name="Szarkandi J.G."/>
            <person name="Papp V."/>
            <person name="Albert L."/>
            <person name="Andreopoulos W."/>
            <person name="Angelini C."/>
            <person name="Antonin V."/>
            <person name="Barry K.W."/>
            <person name="Bougher N.L."/>
            <person name="Buchanan P."/>
            <person name="Buyck B."/>
            <person name="Bense V."/>
            <person name="Catcheside P."/>
            <person name="Chovatia M."/>
            <person name="Cooper J."/>
            <person name="Damon W."/>
            <person name="Desjardin D."/>
            <person name="Finy P."/>
            <person name="Geml J."/>
            <person name="Haridas S."/>
            <person name="Hughes K."/>
            <person name="Justo A."/>
            <person name="Karasinski D."/>
            <person name="Kautmanova I."/>
            <person name="Kiss B."/>
            <person name="Kocsube S."/>
            <person name="Kotiranta H."/>
            <person name="LaButti K.M."/>
            <person name="Lechner B.E."/>
            <person name="Liimatainen K."/>
            <person name="Lipzen A."/>
            <person name="Lukacs Z."/>
            <person name="Mihaltcheva S."/>
            <person name="Morgado L.N."/>
            <person name="Niskanen T."/>
            <person name="Noordeloos M.E."/>
            <person name="Ohm R.A."/>
            <person name="Ortiz-Santana B."/>
            <person name="Ovrebo C."/>
            <person name="Racz N."/>
            <person name="Riley R."/>
            <person name="Savchenko A."/>
            <person name="Shiryaev A."/>
            <person name="Soop K."/>
            <person name="Spirin V."/>
            <person name="Szebenyi C."/>
            <person name="Tomsovsky M."/>
            <person name="Tulloss R.E."/>
            <person name="Uehling J."/>
            <person name="Grigoriev I.V."/>
            <person name="Vagvolgyi C."/>
            <person name="Papp T."/>
            <person name="Martin F.M."/>
            <person name="Miettinen O."/>
            <person name="Hibbett D.S."/>
            <person name="Nagy L.G."/>
        </authorList>
    </citation>
    <scope>NUCLEOTIDE SEQUENCE [LARGE SCALE GENOMIC DNA]</scope>
    <source>
        <strain evidence="2 3">CBS 962.96</strain>
    </source>
</reference>
<accession>A0A4V4HE76</accession>
<dbReference type="OrthoDB" id="2744793at2759"/>
<keyword evidence="1" id="KW-0472">Membrane</keyword>
<dbReference type="Proteomes" id="UP000297245">
    <property type="component" value="Unassembled WGS sequence"/>
</dbReference>
<sequence length="235" mass="26068">MSLNILLENTISDDLEDLFGQVMIANTVGGVFYGVLMAIEVVVLYMTFSSTFRPTKPRLVLLFISLIVVSLSSVHFALSMYTSLIGFRVLKISMLQNQSRLIRSLKYLIGDAVVAWRAWVMVKGRSRIALSTVLLGSIGRYTQRSLEAYTIEPCPSSSGMNDEFHLTRNKIRRILLVLVGSGLLYVVGWIYSVVTNVGLLSDDGKFFEEAFLPHIAVGHTPSSSLRIGDIPEISD</sequence>